<gene>
    <name evidence="1" type="ORF">za3_13</name>
</gene>
<protein>
    <submittedName>
        <fullName evidence="1">Uncharacterized protein</fullName>
    </submittedName>
</protein>
<accession>A0A2P1EHK6</accession>
<sequence>MNIRIKDYFDHPFIKFDPREVKPIESYTQEQISNIKLLSVTSDPTQMARPFGSATYRIQKYPGDLDLQEEFIDCCSINEVVKTFAKRLQKIVVNIKKNKLHYFSEVKAGIDIRYDIDIGTMTGGVYIPSLNLMQKIESMYQKGLLDDDEYNTLSTALLKSDLDGDVYDVVHHILRERKILRWSQEEVLLGTKSLPLGKKIKLSEALKAKSHVKIDMISLINNQFVEVTNFYILIYVDLKKNTLETVNFNFDYLDNNILTKQYDMQIKEEVQKLYYSDMYYSAFKMVKRMWAYSRAFRNMDDVNILLPIVSGNISLLYQIVSELSTIVRLYEVSKSTPETTIDKRLDSLAYKLADVTEIDKESLIHITDIIDSLKNYKGINKAIQINQFVIKPLKRYINALTIDELEEIGFNPPPPRFLPYPLKYAPIVRYPFEDVENPLKQY</sequence>
<proteinExistence type="predicted"/>
<reference evidence="1" key="1">
    <citation type="journal article" date="2019" name="ISME J.">
        <title>Exploration of the propagation of transpovirons within Mimiviridae reveals a unique example of commensalism in the viral world.</title>
        <authorList>
            <person name="Jeudy S."/>
            <person name="Bertaux L."/>
            <person name="Alempic J.-M."/>
            <person name="Lartigue A."/>
            <person name="Legendre M."/>
            <person name="Belmudes L."/>
            <person name="Santini S."/>
            <person name="Philippe N."/>
            <person name="Beucher L."/>
            <person name="Biondi E.G."/>
            <person name="Juul S."/>
            <person name="Turner D.J."/>
            <person name="Coute Y."/>
            <person name="Claverie J.-M."/>
            <person name="Abergel C."/>
        </authorList>
    </citation>
    <scope>NUCLEOTIDE SEQUENCE</scope>
    <source>
        <strain evidence="1">Z.vigne</strain>
    </source>
</reference>
<dbReference type="Proteomes" id="UP000241790">
    <property type="component" value="Segment"/>
</dbReference>
<name>A0A2P1EHK6_9VIRU</name>
<dbReference type="EMBL" id="MG807318">
    <property type="protein sequence ID" value="AVL93353.1"/>
    <property type="molecule type" value="Genomic_DNA"/>
</dbReference>
<evidence type="ECO:0000313" key="1">
    <source>
        <dbReference type="EMBL" id="AVL93353.1"/>
    </source>
</evidence>
<organism evidence="1">
    <name type="scientific">Zamilon virus</name>
    <dbReference type="NCBI Taxonomy" id="1411887"/>
    <lineage>
        <taxon>Viruses</taxon>
        <taxon>Varidnaviria</taxon>
        <taxon>Bamfordvirae</taxon>
        <taxon>Preplasmiviricota</taxon>
        <taxon>Polisuviricotina</taxon>
        <taxon>Virophaviricetes</taxon>
        <taxon>Mividavirales</taxon>
        <taxon>Sputniviroviridae</taxon>
        <taxon>Sputnikvirus</taxon>
        <taxon>Sputnikvirus zamilonense</taxon>
        <taxon>Mimivirus-dependent virus Zamilon</taxon>
    </lineage>
</organism>